<evidence type="ECO:0000313" key="4">
    <source>
        <dbReference type="Proteomes" id="UP000490922"/>
    </source>
</evidence>
<protein>
    <submittedName>
        <fullName evidence="3">Class I SAM-dependent methyltransferase</fullName>
    </submittedName>
</protein>
<feature type="domain" description="Methyltransferase type 11" evidence="2">
    <location>
        <begin position="163"/>
        <end position="257"/>
    </location>
</feature>
<sequence length="373" mass="43006">MITENKDIRSTNSYADIVDCIQSQIYGKTPENVVKLFNQLPKDKFHDYFRVLSVPFLFHKTESIFKSNDKPKSLFIEVLNELLNSTENLVKNKDIHILLNNSFEFSKVEDFQDEVKTHTGQHYGNLFKEFDHKSYFKEAKNLLETRLNRNGIEILDKEKLIVLDQGCGGGRYTSAWRLLGIQKAIGVDFSDIGLQDATTRAQLAGIENIDFIKASVLDMPFEEESFDIVYSNGVLHHTEDWRKGIAEQLRVMKTGGLGWQYLIENPGGIFWDSIEILRALMKDVNKKFAQDVLRSLGIPMNRVFYMLDHVMVPINTRLTSEEIIVELEKNGACNIKRLTRGADFDRVEAIYNQIPYAKEKFGVGENRFIFNKK</sequence>
<dbReference type="Gene3D" id="3.40.50.150">
    <property type="entry name" value="Vaccinia Virus protein VP39"/>
    <property type="match status" value="1"/>
</dbReference>
<gene>
    <name evidence="3" type="ORF">F6464_10080</name>
</gene>
<dbReference type="EMBL" id="WAEM01000004">
    <property type="protein sequence ID" value="KAB1155860.1"/>
    <property type="molecule type" value="Genomic_DNA"/>
</dbReference>
<dbReference type="InterPro" id="IPR013216">
    <property type="entry name" value="Methyltransf_11"/>
</dbReference>
<dbReference type="CDD" id="cd02440">
    <property type="entry name" value="AdoMet_MTases"/>
    <property type="match status" value="1"/>
</dbReference>
<comment type="caution">
    <text evidence="3">The sequence shown here is derived from an EMBL/GenBank/DDBJ whole genome shotgun (WGS) entry which is preliminary data.</text>
</comment>
<dbReference type="GO" id="GO:0008757">
    <property type="term" value="F:S-adenosylmethionine-dependent methyltransferase activity"/>
    <property type="evidence" value="ECO:0007669"/>
    <property type="project" value="InterPro"/>
</dbReference>
<keyword evidence="3" id="KW-0489">Methyltransferase</keyword>
<evidence type="ECO:0000259" key="2">
    <source>
        <dbReference type="Pfam" id="PF08241"/>
    </source>
</evidence>
<dbReference type="GO" id="GO:0032259">
    <property type="term" value="P:methylation"/>
    <property type="evidence" value="ECO:0007669"/>
    <property type="project" value="UniProtKB-KW"/>
</dbReference>
<dbReference type="InterPro" id="IPR029063">
    <property type="entry name" value="SAM-dependent_MTases_sf"/>
</dbReference>
<evidence type="ECO:0000256" key="1">
    <source>
        <dbReference type="ARBA" id="ARBA00022679"/>
    </source>
</evidence>
<keyword evidence="1 3" id="KW-0808">Transferase</keyword>
<reference evidence="3 4" key="1">
    <citation type="submission" date="2019-09" db="EMBL/GenBank/DDBJ databases">
        <title>Flavobacterium sp. nov., isolated from glacier ice.</title>
        <authorList>
            <person name="Liu Q."/>
        </authorList>
    </citation>
    <scope>NUCLEOTIDE SEQUENCE [LARGE SCALE GENOMIC DNA]</scope>
    <source>
        <strain evidence="3 4">NBRC 112527</strain>
    </source>
</reference>
<dbReference type="Proteomes" id="UP000490922">
    <property type="component" value="Unassembled WGS sequence"/>
</dbReference>
<dbReference type="AlphaFoldDB" id="A0A7J5AE84"/>
<accession>A0A7J5AE84</accession>
<dbReference type="PANTHER" id="PTHR44068">
    <property type="entry name" value="ZGC:194242"/>
    <property type="match status" value="1"/>
</dbReference>
<dbReference type="InterPro" id="IPR050447">
    <property type="entry name" value="Erg6_SMT_methyltransf"/>
</dbReference>
<dbReference type="PANTHER" id="PTHR44068:SF11">
    <property type="entry name" value="GERANYL DIPHOSPHATE 2-C-METHYLTRANSFERASE"/>
    <property type="match status" value="1"/>
</dbReference>
<dbReference type="Pfam" id="PF08241">
    <property type="entry name" value="Methyltransf_11"/>
    <property type="match status" value="1"/>
</dbReference>
<name>A0A7J5AE84_9FLAO</name>
<keyword evidence="4" id="KW-1185">Reference proteome</keyword>
<dbReference type="RefSeq" id="WP_151107679.1">
    <property type="nucleotide sequence ID" value="NZ_WAEM01000004.1"/>
</dbReference>
<dbReference type="SUPFAM" id="SSF53335">
    <property type="entry name" value="S-adenosyl-L-methionine-dependent methyltransferases"/>
    <property type="match status" value="1"/>
</dbReference>
<proteinExistence type="predicted"/>
<dbReference type="OrthoDB" id="9770553at2"/>
<evidence type="ECO:0000313" key="3">
    <source>
        <dbReference type="EMBL" id="KAB1155860.1"/>
    </source>
</evidence>
<organism evidence="3 4">
    <name type="scientific">Flavobacterium luteum</name>
    <dbReference type="NCBI Taxonomy" id="2026654"/>
    <lineage>
        <taxon>Bacteria</taxon>
        <taxon>Pseudomonadati</taxon>
        <taxon>Bacteroidota</taxon>
        <taxon>Flavobacteriia</taxon>
        <taxon>Flavobacteriales</taxon>
        <taxon>Flavobacteriaceae</taxon>
        <taxon>Flavobacterium</taxon>
    </lineage>
</organism>